<reference evidence="6 7" key="1">
    <citation type="submission" date="2019-09" db="EMBL/GenBank/DDBJ databases">
        <title>Parvibaculum sedimenti sp. nov., isolated from sediment.</title>
        <authorList>
            <person name="Wang Y."/>
        </authorList>
    </citation>
    <scope>NUCLEOTIDE SEQUENCE [LARGE SCALE GENOMIC DNA]</scope>
    <source>
        <strain evidence="6 7">HXT-9</strain>
    </source>
</reference>
<feature type="transmembrane region" description="Helical" evidence="5">
    <location>
        <begin position="130"/>
        <end position="155"/>
    </location>
</feature>
<dbReference type="GO" id="GO:0022857">
    <property type="term" value="F:transmembrane transporter activity"/>
    <property type="evidence" value="ECO:0007669"/>
    <property type="project" value="InterPro"/>
</dbReference>
<proteinExistence type="predicted"/>
<accession>A0A6N6VIW4</accession>
<feature type="transmembrane region" description="Helical" evidence="5">
    <location>
        <begin position="55"/>
        <end position="75"/>
    </location>
</feature>
<evidence type="ECO:0000313" key="7">
    <source>
        <dbReference type="Proteomes" id="UP000468901"/>
    </source>
</evidence>
<evidence type="ECO:0000313" key="6">
    <source>
        <dbReference type="EMBL" id="KAB7738453.1"/>
    </source>
</evidence>
<evidence type="ECO:0000256" key="2">
    <source>
        <dbReference type="ARBA" id="ARBA00022692"/>
    </source>
</evidence>
<feature type="transmembrane region" description="Helical" evidence="5">
    <location>
        <begin position="81"/>
        <end position="100"/>
    </location>
</feature>
<dbReference type="Pfam" id="PF04632">
    <property type="entry name" value="FUSC"/>
    <property type="match status" value="1"/>
</dbReference>
<evidence type="ECO:0000256" key="5">
    <source>
        <dbReference type="SAM" id="Phobius"/>
    </source>
</evidence>
<comment type="subcellular location">
    <subcellularLocation>
        <location evidence="1">Membrane</location>
        <topology evidence="1">Multi-pass membrane protein</topology>
    </subcellularLocation>
</comment>
<dbReference type="EMBL" id="WESC01000022">
    <property type="protein sequence ID" value="KAB7738453.1"/>
    <property type="molecule type" value="Genomic_DNA"/>
</dbReference>
<dbReference type="PANTHER" id="PTHR31086">
    <property type="entry name" value="ALUMINUM-ACTIVATED MALATE TRANSPORTER 10"/>
    <property type="match status" value="1"/>
</dbReference>
<feature type="transmembrane region" description="Helical" evidence="5">
    <location>
        <begin position="107"/>
        <end position="124"/>
    </location>
</feature>
<comment type="caution">
    <text evidence="6">The sequence shown here is derived from an EMBL/GenBank/DDBJ whole genome shotgun (WGS) entry which is preliminary data.</text>
</comment>
<feature type="transmembrane region" description="Helical" evidence="5">
    <location>
        <begin position="32"/>
        <end position="48"/>
    </location>
</feature>
<keyword evidence="3 5" id="KW-1133">Transmembrane helix</keyword>
<feature type="transmembrane region" description="Helical" evidence="5">
    <location>
        <begin position="485"/>
        <end position="504"/>
    </location>
</feature>
<feature type="transmembrane region" description="Helical" evidence="5">
    <location>
        <begin position="405"/>
        <end position="427"/>
    </location>
</feature>
<evidence type="ECO:0000256" key="1">
    <source>
        <dbReference type="ARBA" id="ARBA00004141"/>
    </source>
</evidence>
<feature type="transmembrane region" description="Helical" evidence="5">
    <location>
        <begin position="433"/>
        <end position="452"/>
    </location>
</feature>
<organism evidence="6 7">
    <name type="scientific">Parvibaculum sedimenti</name>
    <dbReference type="NCBI Taxonomy" id="2608632"/>
    <lineage>
        <taxon>Bacteria</taxon>
        <taxon>Pseudomonadati</taxon>
        <taxon>Pseudomonadota</taxon>
        <taxon>Alphaproteobacteria</taxon>
        <taxon>Hyphomicrobiales</taxon>
        <taxon>Parvibaculaceae</taxon>
        <taxon>Parvibaculum</taxon>
    </lineage>
</organism>
<dbReference type="InterPro" id="IPR006726">
    <property type="entry name" value="PHBA_efflux_AaeB/fusaric-R"/>
</dbReference>
<evidence type="ECO:0000256" key="4">
    <source>
        <dbReference type="ARBA" id="ARBA00023136"/>
    </source>
</evidence>
<name>A0A6N6VIW4_9HYPH</name>
<keyword evidence="2 5" id="KW-0812">Transmembrane</keyword>
<dbReference type="Proteomes" id="UP000468901">
    <property type="component" value="Unassembled WGS sequence"/>
</dbReference>
<feature type="transmembrane region" description="Helical" evidence="5">
    <location>
        <begin position="358"/>
        <end position="375"/>
    </location>
</feature>
<feature type="transmembrane region" description="Helical" evidence="5">
    <location>
        <begin position="7"/>
        <end position="26"/>
    </location>
</feature>
<gene>
    <name evidence="6" type="ORF">F2P47_17110</name>
</gene>
<keyword evidence="7" id="KW-1185">Reference proteome</keyword>
<sequence>MMFELSRWLFAVKLYIAAMIAFSISVRIGLPQTYWTIVTCCVVMNPLTGAIRSKAVYRFTGTLCAGVISLLLAGVFGSEPLLLIVAAGFIGAGTFGSSVLDRSPRGYGFQLFGLTLMIVAVGGIDNPGNMFATAVARLSEIGLGIICCTVVDSVIAPRSLGPTLRQRLRSWRSDMQNWIADSFRGQVLEPKAAEDRLKIIADVTALSVLAAHLRYDPLVSRRERELTFAMQRRVLRLVPTLAATASRIVGANDAERTVLASVLEEANQYAQDGRAADSGLVARLRDATSSIEPSTPWRQLVREDLTELVTDALRIWAEVRQLDAALNDDAVLEPKLERQVRGTKAFPLRPDPSAARRLAIAALLGYSVLCVLWWATGWEAGSGAVLIGVVALAFFGGVDEAEHAIATFGRFAAFALLFAGILSYGLLPMADNFPSFLIAMAIFMLPLGAWAATNPQATLLMALGLSTINLQGTYSPLNFGAFLEAGFASLLGVFVAYSCIGLLGRSGTAQALLRLTQMERADIVKLSYRATEKDRDDYIDRALDRLGSIIPRLGAVEQTDQSARLLSWLRAGVNIADLRRSTESLAGSARLESEYLLDALRQEIGSAELSPALLARIDHMLTAAWKEAPDPSHHAFIRSLIRLRLALFENGPQWVPAT</sequence>
<dbReference type="AlphaFoldDB" id="A0A6N6VIW4"/>
<protein>
    <submittedName>
        <fullName evidence="6">FUSC family protein</fullName>
    </submittedName>
</protein>
<keyword evidence="4 5" id="KW-0472">Membrane</keyword>
<dbReference type="GO" id="GO:0005886">
    <property type="term" value="C:plasma membrane"/>
    <property type="evidence" value="ECO:0007669"/>
    <property type="project" value="InterPro"/>
</dbReference>
<evidence type="ECO:0000256" key="3">
    <source>
        <dbReference type="ARBA" id="ARBA00022989"/>
    </source>
</evidence>